<evidence type="ECO:0000313" key="4">
    <source>
        <dbReference type="Proteomes" id="UP001298593"/>
    </source>
</evidence>
<sequence>MSDPKRPDPKRRAATSRPGRAGENGRAHPRRSPAVRRAAGSSRTPPESAAAPVKRSAAEAADLRSELRVGFTARRAVILAAVMCVLTLTVAGPVRTFFAQHAEMKQQSQLESTLQQQISDLKQQKINLDDPAHIRAQARQRLGFVMPGEIPYQVQLPVTADVPGEPGAEAVIGPSGDPWYTSLWHTIADAPHPPPAPVAPPGPPGLPVPAGPAGPVVPGG</sequence>
<dbReference type="RefSeq" id="WP_224975601.1">
    <property type="nucleotide sequence ID" value="NZ_JAYJJU010000006.1"/>
</dbReference>
<comment type="caution">
    <text evidence="3">The sequence shown here is derived from an EMBL/GenBank/DDBJ whole genome shotgun (WGS) entry which is preliminary data.</text>
</comment>
<dbReference type="Pfam" id="PF04977">
    <property type="entry name" value="DivIC"/>
    <property type="match status" value="1"/>
</dbReference>
<keyword evidence="2" id="KW-0472">Membrane</keyword>
<accession>A0ABU5XUI0</accession>
<keyword evidence="2" id="KW-1133">Transmembrane helix</keyword>
<name>A0ABU5XUI0_9MYCO</name>
<gene>
    <name evidence="3" type="ORF">KV113_08390</name>
</gene>
<feature type="transmembrane region" description="Helical" evidence="2">
    <location>
        <begin position="76"/>
        <end position="98"/>
    </location>
</feature>
<protein>
    <submittedName>
        <fullName evidence="3">Septum formation initiator family protein</fullName>
    </submittedName>
</protein>
<feature type="compositionally biased region" description="Pro residues" evidence="1">
    <location>
        <begin position="191"/>
        <end position="212"/>
    </location>
</feature>
<evidence type="ECO:0000256" key="2">
    <source>
        <dbReference type="SAM" id="Phobius"/>
    </source>
</evidence>
<feature type="region of interest" description="Disordered" evidence="1">
    <location>
        <begin position="191"/>
        <end position="220"/>
    </location>
</feature>
<feature type="compositionally biased region" description="Basic and acidic residues" evidence="1">
    <location>
        <begin position="1"/>
        <end position="11"/>
    </location>
</feature>
<keyword evidence="4" id="KW-1185">Reference proteome</keyword>
<dbReference type="InterPro" id="IPR007060">
    <property type="entry name" value="FtsL/DivIC"/>
</dbReference>
<proteinExistence type="predicted"/>
<dbReference type="EMBL" id="JAYJJU010000006">
    <property type="protein sequence ID" value="MEB3031578.1"/>
    <property type="molecule type" value="Genomic_DNA"/>
</dbReference>
<organism evidence="3 4">
    <name type="scientific">[Mycobacterium] nativiensis</name>
    <dbReference type="NCBI Taxonomy" id="2855503"/>
    <lineage>
        <taxon>Bacteria</taxon>
        <taxon>Bacillati</taxon>
        <taxon>Actinomycetota</taxon>
        <taxon>Actinomycetes</taxon>
        <taxon>Mycobacteriales</taxon>
        <taxon>Mycobacteriaceae</taxon>
        <taxon>Mycolicibacter</taxon>
    </lineage>
</organism>
<reference evidence="3 4" key="1">
    <citation type="submission" date="2023-12" db="EMBL/GenBank/DDBJ databases">
        <title>Description of new species of Mycobacterium terrae complex isolated from sewage at the Sao Paulo Zoological Park Foundation in Brazil.</title>
        <authorList>
            <person name="Romagnoli C.L."/>
            <person name="Conceicao E.C."/>
            <person name="Machado E."/>
            <person name="Barreto L.B.P.F."/>
            <person name="Sharma A."/>
            <person name="Silva N.M."/>
            <person name="Marques L.E."/>
            <person name="Juliana M.A."/>
            <person name="Lourenco M.C.S."/>
            <person name="Digiampietri L.A."/>
            <person name="Suffys P.N."/>
            <person name="Viana-Niero C."/>
        </authorList>
    </citation>
    <scope>NUCLEOTIDE SEQUENCE [LARGE SCALE GENOMIC DNA]</scope>
    <source>
        <strain evidence="3 4">MYC340</strain>
    </source>
</reference>
<feature type="region of interest" description="Disordered" evidence="1">
    <location>
        <begin position="1"/>
        <end position="55"/>
    </location>
</feature>
<keyword evidence="2" id="KW-0812">Transmembrane</keyword>
<evidence type="ECO:0000313" key="3">
    <source>
        <dbReference type="EMBL" id="MEB3031578.1"/>
    </source>
</evidence>
<dbReference type="Proteomes" id="UP001298593">
    <property type="component" value="Unassembled WGS sequence"/>
</dbReference>
<evidence type="ECO:0000256" key="1">
    <source>
        <dbReference type="SAM" id="MobiDB-lite"/>
    </source>
</evidence>